<evidence type="ECO:0008006" key="4">
    <source>
        <dbReference type="Google" id="ProtNLM"/>
    </source>
</evidence>
<organism evidence="2 3">
    <name type="scientific">Hymenobacter polaris</name>
    <dbReference type="NCBI Taxonomy" id="2682546"/>
    <lineage>
        <taxon>Bacteria</taxon>
        <taxon>Pseudomonadati</taxon>
        <taxon>Bacteroidota</taxon>
        <taxon>Cytophagia</taxon>
        <taxon>Cytophagales</taxon>
        <taxon>Hymenobacteraceae</taxon>
        <taxon>Hymenobacter</taxon>
    </lineage>
</organism>
<evidence type="ECO:0000313" key="3">
    <source>
        <dbReference type="Proteomes" id="UP000559626"/>
    </source>
</evidence>
<sequence>MSCRTSRYILAALLALGLGSCQKPTTGPDPAAPGSPAPAGPYFDLRGLLDTQARQLDARHAAVEKQVQLRREAPETTRVPAVKWTDELQLFYQADINKAALRGAYALDSATVPGLGVRRTYTLRPGFPKAAVLQLAVTGPAGQPARIEARLRQDNALFYGAKSLTMSFDHGQLRTYGASGVQKLVLFDSLRYRTLARVL</sequence>
<keyword evidence="3" id="KW-1185">Reference proteome</keyword>
<evidence type="ECO:0000313" key="2">
    <source>
        <dbReference type="EMBL" id="NML67182.1"/>
    </source>
</evidence>
<comment type="caution">
    <text evidence="2">The sequence shown here is derived from an EMBL/GenBank/DDBJ whole genome shotgun (WGS) entry which is preliminary data.</text>
</comment>
<proteinExistence type="predicted"/>
<protein>
    <recommendedName>
        <fullName evidence="4">Lipoprotein</fullName>
    </recommendedName>
</protein>
<dbReference type="AlphaFoldDB" id="A0A7Y0FNP5"/>
<keyword evidence="1" id="KW-0732">Signal</keyword>
<feature type="signal peptide" evidence="1">
    <location>
        <begin position="1"/>
        <end position="23"/>
    </location>
</feature>
<name>A0A7Y0FNP5_9BACT</name>
<dbReference type="PROSITE" id="PS51257">
    <property type="entry name" value="PROKAR_LIPOPROTEIN"/>
    <property type="match status" value="1"/>
</dbReference>
<dbReference type="EMBL" id="JABBGH010000003">
    <property type="protein sequence ID" value="NML67182.1"/>
    <property type="molecule type" value="Genomic_DNA"/>
</dbReference>
<dbReference type="Proteomes" id="UP000559626">
    <property type="component" value="Unassembled WGS sequence"/>
</dbReference>
<accession>A0A7Y0FNP5</accession>
<gene>
    <name evidence="2" type="ORF">HHL22_18410</name>
</gene>
<dbReference type="RefSeq" id="WP_169532864.1">
    <property type="nucleotide sequence ID" value="NZ_JABBGH010000003.1"/>
</dbReference>
<feature type="chain" id="PRO_5031357381" description="Lipoprotein" evidence="1">
    <location>
        <begin position="24"/>
        <end position="199"/>
    </location>
</feature>
<evidence type="ECO:0000256" key="1">
    <source>
        <dbReference type="SAM" id="SignalP"/>
    </source>
</evidence>
<reference evidence="2 3" key="1">
    <citation type="submission" date="2020-04" db="EMBL/GenBank/DDBJ databases">
        <title>Hymenobacter polaris sp. nov., isolated from Arctic soil.</title>
        <authorList>
            <person name="Dahal R.H."/>
        </authorList>
    </citation>
    <scope>NUCLEOTIDE SEQUENCE [LARGE SCALE GENOMIC DNA]</scope>
    <source>
        <strain evidence="2 3">RP-2-7</strain>
    </source>
</reference>